<keyword evidence="1" id="KW-0732">Signal</keyword>
<dbReference type="OrthoDB" id="783096at2759"/>
<dbReference type="GO" id="GO:0005737">
    <property type="term" value="C:cytoplasm"/>
    <property type="evidence" value="ECO:0007669"/>
    <property type="project" value="TreeGrafter"/>
</dbReference>
<dbReference type="KEGG" id="acan:ACA1_174680"/>
<dbReference type="SUPFAM" id="SSF56300">
    <property type="entry name" value="Metallo-dependent phosphatases"/>
    <property type="match status" value="1"/>
</dbReference>
<evidence type="ECO:0000256" key="1">
    <source>
        <dbReference type="SAM" id="SignalP"/>
    </source>
</evidence>
<dbReference type="GeneID" id="14925835"/>
<feature type="signal peptide" evidence="1">
    <location>
        <begin position="1"/>
        <end position="23"/>
    </location>
</feature>
<accession>L8HK72</accession>
<dbReference type="PANTHER" id="PTHR32440">
    <property type="entry name" value="PHOSPHATASE DCR2-RELATED-RELATED"/>
    <property type="match status" value="1"/>
</dbReference>
<dbReference type="RefSeq" id="XP_004356706.1">
    <property type="nucleotide sequence ID" value="XM_004356653.1"/>
</dbReference>
<proteinExistence type="predicted"/>
<dbReference type="STRING" id="1257118.L8HK72"/>
<dbReference type="GO" id="GO:0016788">
    <property type="term" value="F:hydrolase activity, acting on ester bonds"/>
    <property type="evidence" value="ECO:0007669"/>
    <property type="project" value="TreeGrafter"/>
</dbReference>
<dbReference type="Proteomes" id="UP000011083">
    <property type="component" value="Unassembled WGS sequence"/>
</dbReference>
<dbReference type="VEuPathDB" id="AmoebaDB:ACA1_174680"/>
<dbReference type="InterPro" id="IPR029052">
    <property type="entry name" value="Metallo-depent_PP-like"/>
</dbReference>
<dbReference type="CDD" id="cd07383">
    <property type="entry name" value="MPP_Dcr2"/>
    <property type="match status" value="1"/>
</dbReference>
<dbReference type="AlphaFoldDB" id="L8HK72"/>
<dbReference type="PANTHER" id="PTHR32440:SF11">
    <property type="entry name" value="METALLOPHOSPHOESTERASE DOMAIN-CONTAINING PROTEIN"/>
    <property type="match status" value="1"/>
</dbReference>
<feature type="chain" id="PRO_5003991323" evidence="1">
    <location>
        <begin position="24"/>
        <end position="322"/>
    </location>
</feature>
<dbReference type="EMBL" id="KB007811">
    <property type="protein sequence ID" value="ELR24806.1"/>
    <property type="molecule type" value="Genomic_DNA"/>
</dbReference>
<name>L8HK72_ACACF</name>
<reference evidence="2 3" key="1">
    <citation type="journal article" date="2013" name="Genome Biol.">
        <title>Genome of Acanthamoeba castellanii highlights extensive lateral gene transfer and early evolution of tyrosine kinase signaling.</title>
        <authorList>
            <person name="Clarke M."/>
            <person name="Lohan A.J."/>
            <person name="Liu B."/>
            <person name="Lagkouvardos I."/>
            <person name="Roy S."/>
            <person name="Zafar N."/>
            <person name="Bertelli C."/>
            <person name="Schilde C."/>
            <person name="Kianianmomeni A."/>
            <person name="Burglin T.R."/>
            <person name="Frech C."/>
            <person name="Turcotte B."/>
            <person name="Kopec K.O."/>
            <person name="Synnott J.M."/>
            <person name="Choo C."/>
            <person name="Paponov I."/>
            <person name="Finkler A."/>
            <person name="Soon Heng Tan C."/>
            <person name="Hutchins A.P."/>
            <person name="Weinmeier T."/>
            <person name="Rattei T."/>
            <person name="Chu J.S."/>
            <person name="Gimenez G."/>
            <person name="Irimia M."/>
            <person name="Rigden D.J."/>
            <person name="Fitzpatrick D.A."/>
            <person name="Lorenzo-Morales J."/>
            <person name="Bateman A."/>
            <person name="Chiu C.H."/>
            <person name="Tang P."/>
            <person name="Hegemann P."/>
            <person name="Fromm H."/>
            <person name="Raoult D."/>
            <person name="Greub G."/>
            <person name="Miranda-Saavedra D."/>
            <person name="Chen N."/>
            <person name="Nash P."/>
            <person name="Ginger M.L."/>
            <person name="Horn M."/>
            <person name="Schaap P."/>
            <person name="Caler L."/>
            <person name="Loftus B."/>
        </authorList>
    </citation>
    <scope>NUCLEOTIDE SEQUENCE [LARGE SCALE GENOMIC DNA]</scope>
    <source>
        <strain evidence="2 3">Neff</strain>
    </source>
</reference>
<evidence type="ECO:0000313" key="3">
    <source>
        <dbReference type="Proteomes" id="UP000011083"/>
    </source>
</evidence>
<evidence type="ECO:0000313" key="2">
    <source>
        <dbReference type="EMBL" id="ELR24806.1"/>
    </source>
</evidence>
<sequence length="322" mass="35604">MHGAGPLAVFCVLAACLLTVAQARDSLTVDRTLRLRADGSFKIVQFADIHFGEGEDVWWGPVQDTNSTRLMRAVLQYATTIILPFQNGGYRWAAVFGNHDDLADGSGGRRSDLMRFDTSFPLSLSHFGPPSLHGVSNYYLPILPHAASSAVDAPVSLLYLFDTGGGRLPEIVDKAQVDWYRNLSASLRQQQDPTKRPVPALAFFHIPLEHYDAIFSPTDKECFGEADDDVTPVDTSNGLFEAFVEMGDVRATFVGHDHGNDWCCQQKGVHLCFGRHSGYGGYGTWARGARVIELRQFSQNEMLAKTWVRMEDGSIRDGGQLF</sequence>
<protein>
    <submittedName>
        <fullName evidence="2">Acid phosphatase, putative</fullName>
    </submittedName>
</protein>
<keyword evidence="3" id="KW-1185">Reference proteome</keyword>
<dbReference type="OMA" id="HIVPMEY"/>
<gene>
    <name evidence="2" type="ORF">ACA1_174680</name>
</gene>
<organism evidence="2 3">
    <name type="scientific">Acanthamoeba castellanii (strain ATCC 30010 / Neff)</name>
    <dbReference type="NCBI Taxonomy" id="1257118"/>
    <lineage>
        <taxon>Eukaryota</taxon>
        <taxon>Amoebozoa</taxon>
        <taxon>Discosea</taxon>
        <taxon>Longamoebia</taxon>
        <taxon>Centramoebida</taxon>
        <taxon>Acanthamoebidae</taxon>
        <taxon>Acanthamoeba</taxon>
    </lineage>
</organism>